<keyword evidence="5" id="KW-1185">Reference proteome</keyword>
<keyword evidence="2" id="KW-0732">Signal</keyword>
<feature type="chain" id="PRO_5019257895" evidence="2">
    <location>
        <begin position="22"/>
        <end position="289"/>
    </location>
</feature>
<evidence type="ECO:0000313" key="5">
    <source>
        <dbReference type="Proteomes" id="UP000269669"/>
    </source>
</evidence>
<dbReference type="EMBL" id="RSDW01000001">
    <property type="protein sequence ID" value="RSL15503.1"/>
    <property type="molecule type" value="Genomic_DNA"/>
</dbReference>
<comment type="caution">
    <text evidence="4">The sequence shown here is derived from an EMBL/GenBank/DDBJ whole genome shotgun (WGS) entry which is preliminary data.</text>
</comment>
<keyword evidence="1" id="KW-0378">Hydrolase</keyword>
<dbReference type="InterPro" id="IPR029058">
    <property type="entry name" value="AB_hydrolase_fold"/>
</dbReference>
<gene>
    <name evidence="4" type="ORF">EDE15_0993</name>
</gene>
<dbReference type="PRINTS" id="PR00111">
    <property type="entry name" value="ABHYDROLASE"/>
</dbReference>
<dbReference type="Proteomes" id="UP000269669">
    <property type="component" value="Unassembled WGS sequence"/>
</dbReference>
<dbReference type="PANTHER" id="PTHR43798:SF31">
    <property type="entry name" value="AB HYDROLASE SUPERFAMILY PROTEIN YCLE"/>
    <property type="match status" value="1"/>
</dbReference>
<feature type="domain" description="AB hydrolase-1" evidence="3">
    <location>
        <begin position="53"/>
        <end position="273"/>
    </location>
</feature>
<dbReference type="RefSeq" id="WP_125484237.1">
    <property type="nucleotide sequence ID" value="NZ_RSDW01000001.1"/>
</dbReference>
<dbReference type="Pfam" id="PF12697">
    <property type="entry name" value="Abhydrolase_6"/>
    <property type="match status" value="1"/>
</dbReference>
<dbReference type="InterPro" id="IPR000073">
    <property type="entry name" value="AB_hydrolase_1"/>
</dbReference>
<dbReference type="SUPFAM" id="SSF53474">
    <property type="entry name" value="alpha/beta-Hydrolases"/>
    <property type="match status" value="1"/>
</dbReference>
<protein>
    <submittedName>
        <fullName evidence="4">Pimeloyl-ACP methyl ester carboxylesterase</fullName>
    </submittedName>
</protein>
<dbReference type="GO" id="GO:0016020">
    <property type="term" value="C:membrane"/>
    <property type="evidence" value="ECO:0007669"/>
    <property type="project" value="TreeGrafter"/>
</dbReference>
<dbReference type="PANTHER" id="PTHR43798">
    <property type="entry name" value="MONOACYLGLYCEROL LIPASE"/>
    <property type="match status" value="1"/>
</dbReference>
<dbReference type="InterPro" id="IPR050266">
    <property type="entry name" value="AB_hydrolase_sf"/>
</dbReference>
<evidence type="ECO:0000313" key="4">
    <source>
        <dbReference type="EMBL" id="RSL15503.1"/>
    </source>
</evidence>
<organism evidence="4 5">
    <name type="scientific">Edaphobacter aggregans</name>
    <dbReference type="NCBI Taxonomy" id="570835"/>
    <lineage>
        <taxon>Bacteria</taxon>
        <taxon>Pseudomonadati</taxon>
        <taxon>Acidobacteriota</taxon>
        <taxon>Terriglobia</taxon>
        <taxon>Terriglobales</taxon>
        <taxon>Acidobacteriaceae</taxon>
        <taxon>Edaphobacter</taxon>
    </lineage>
</organism>
<evidence type="ECO:0000256" key="1">
    <source>
        <dbReference type="ARBA" id="ARBA00022801"/>
    </source>
</evidence>
<reference evidence="4 5" key="1">
    <citation type="submission" date="2018-12" db="EMBL/GenBank/DDBJ databases">
        <title>Sequencing of bacterial isolates from soil warming experiment in Harvard Forest, Massachusetts, USA.</title>
        <authorList>
            <person name="Deangelis K."/>
        </authorList>
    </citation>
    <scope>NUCLEOTIDE SEQUENCE [LARGE SCALE GENOMIC DNA]</scope>
    <source>
        <strain evidence="4 5">EB153</strain>
    </source>
</reference>
<dbReference type="OrthoDB" id="9805423at2"/>
<proteinExistence type="predicted"/>
<dbReference type="GO" id="GO:0016787">
    <property type="term" value="F:hydrolase activity"/>
    <property type="evidence" value="ECO:0007669"/>
    <property type="project" value="UniProtKB-KW"/>
</dbReference>
<evidence type="ECO:0000256" key="2">
    <source>
        <dbReference type="SAM" id="SignalP"/>
    </source>
</evidence>
<dbReference type="AlphaFoldDB" id="A0A428MFD9"/>
<evidence type="ECO:0000259" key="3">
    <source>
        <dbReference type="Pfam" id="PF12697"/>
    </source>
</evidence>
<feature type="signal peptide" evidence="2">
    <location>
        <begin position="1"/>
        <end position="21"/>
    </location>
</feature>
<accession>A0A428MFD9</accession>
<sequence>MRIPAAALLLASIFGTWFTSAQTPSATIGPGAFVEVDGARLHYEECGSGPKAVILLHDGVVNSAVWDDVWPAFCKQFHTIRYDRRGYGRSTATTKPYFEADDIAALLLDRKISQAALVASSHGGNVALNFALRYPAQVSDLVLVGPAAEGFPYSEHFIMSQMPFQNSKDPVEARAQSTYFILLGHDAAREHLRSLLMASPQDHKHDDMPLPEKPVFPYVQDLRMPTLILIGSGDLADNQAVAGALVMAIPGAARIVVPDTGHLMYLEKPEEFFSLVSRFLIAHGFQTNG</sequence>
<dbReference type="Gene3D" id="3.40.50.1820">
    <property type="entry name" value="alpha/beta hydrolase"/>
    <property type="match status" value="1"/>
</dbReference>
<name>A0A428MFD9_9BACT</name>